<organism evidence="1 2">
    <name type="scientific">Tetrahymena thermophila (strain SB210)</name>
    <dbReference type="NCBI Taxonomy" id="312017"/>
    <lineage>
        <taxon>Eukaryota</taxon>
        <taxon>Sar</taxon>
        <taxon>Alveolata</taxon>
        <taxon>Ciliophora</taxon>
        <taxon>Intramacronucleata</taxon>
        <taxon>Oligohymenophorea</taxon>
        <taxon>Hymenostomatida</taxon>
        <taxon>Tetrahymenina</taxon>
        <taxon>Tetrahymenidae</taxon>
        <taxon>Tetrahymena</taxon>
    </lineage>
</organism>
<dbReference type="AlphaFoldDB" id="W7XKU5"/>
<accession>W7XKU5</accession>
<sequence>MCCQIQQILLVQNWILVQIHLVNKVLNIYGLLQQTVKIFKIQLSIWTKTYLEKDFYIQGLLYKVVQISRNQILIQIKIKLVKIVLNIQVLLQVIVKISKTQDSK</sequence>
<gene>
    <name evidence="1" type="ORF">TTHERM_000085249</name>
</gene>
<evidence type="ECO:0000313" key="2">
    <source>
        <dbReference type="Proteomes" id="UP000009168"/>
    </source>
</evidence>
<dbReference type="EMBL" id="GG662749">
    <property type="protein sequence ID" value="EWS75239.1"/>
    <property type="molecule type" value="Genomic_DNA"/>
</dbReference>
<evidence type="ECO:0000313" key="1">
    <source>
        <dbReference type="EMBL" id="EWS75239.1"/>
    </source>
</evidence>
<proteinExistence type="predicted"/>
<keyword evidence="2" id="KW-1185">Reference proteome</keyword>
<dbReference type="RefSeq" id="XP_012652230.1">
    <property type="nucleotide sequence ID" value="XM_012796776.1"/>
</dbReference>
<reference evidence="2" key="1">
    <citation type="journal article" date="2006" name="PLoS Biol.">
        <title>Macronuclear genome sequence of the ciliate Tetrahymena thermophila, a model eukaryote.</title>
        <authorList>
            <person name="Eisen J.A."/>
            <person name="Coyne R.S."/>
            <person name="Wu M."/>
            <person name="Wu D."/>
            <person name="Thiagarajan M."/>
            <person name="Wortman J.R."/>
            <person name="Badger J.H."/>
            <person name="Ren Q."/>
            <person name="Amedeo P."/>
            <person name="Jones K.M."/>
            <person name="Tallon L.J."/>
            <person name="Delcher A.L."/>
            <person name="Salzberg S.L."/>
            <person name="Silva J.C."/>
            <person name="Haas B.J."/>
            <person name="Majoros W.H."/>
            <person name="Farzad M."/>
            <person name="Carlton J.M."/>
            <person name="Smith R.K. Jr."/>
            <person name="Garg J."/>
            <person name="Pearlman R.E."/>
            <person name="Karrer K.M."/>
            <person name="Sun L."/>
            <person name="Manning G."/>
            <person name="Elde N.C."/>
            <person name="Turkewitz A.P."/>
            <person name="Asai D.J."/>
            <person name="Wilkes D.E."/>
            <person name="Wang Y."/>
            <person name="Cai H."/>
            <person name="Collins K."/>
            <person name="Stewart B.A."/>
            <person name="Lee S.R."/>
            <person name="Wilamowska K."/>
            <person name="Weinberg Z."/>
            <person name="Ruzzo W.L."/>
            <person name="Wloga D."/>
            <person name="Gaertig J."/>
            <person name="Frankel J."/>
            <person name="Tsao C.-C."/>
            <person name="Gorovsky M.A."/>
            <person name="Keeling P.J."/>
            <person name="Waller R.F."/>
            <person name="Patron N.J."/>
            <person name="Cherry J.M."/>
            <person name="Stover N.A."/>
            <person name="Krieger C.J."/>
            <person name="del Toro C."/>
            <person name="Ryder H.F."/>
            <person name="Williamson S.C."/>
            <person name="Barbeau R.A."/>
            <person name="Hamilton E.P."/>
            <person name="Orias E."/>
        </authorList>
    </citation>
    <scope>NUCLEOTIDE SEQUENCE [LARGE SCALE GENOMIC DNA]</scope>
    <source>
        <strain evidence="2">SB210</strain>
    </source>
</reference>
<dbReference type="GeneID" id="24437188"/>
<dbReference type="InParanoid" id="W7XKU5"/>
<name>W7XKU5_TETTS</name>
<protein>
    <submittedName>
        <fullName evidence="1">Uncharacterized protein</fullName>
    </submittedName>
</protein>
<dbReference type="Proteomes" id="UP000009168">
    <property type="component" value="Unassembled WGS sequence"/>
</dbReference>
<dbReference type="KEGG" id="tet:TTHERM_000085249"/>